<sequence>MRIQSFSGGPLLVLALFSLGVRGYLMDYCHNYVYTQEKCLLEAQCKTSKDIENNAINGSHWTGIELNKCLAKYVAEGTKDEDIDKAPKLIYFRGWTELWQKPVRQIDEKVDGDFCHEDRNACYPDWKALEEVNDPSFECRKGDEGGFILPFDAGVTVNKDGDLVCKDD</sequence>
<keyword evidence="1" id="KW-0732">Signal</keyword>
<keyword evidence="3" id="KW-1185">Reference proteome</keyword>
<evidence type="ECO:0000256" key="1">
    <source>
        <dbReference type="SAM" id="SignalP"/>
    </source>
</evidence>
<gene>
    <name evidence="2" type="ORF">B0T20DRAFT_470532</name>
</gene>
<accession>A0AAE0PC76</accession>
<reference evidence="2" key="1">
    <citation type="journal article" date="2023" name="Mol. Phylogenet. Evol.">
        <title>Genome-scale phylogeny and comparative genomics of the fungal order Sordariales.</title>
        <authorList>
            <person name="Hensen N."/>
            <person name="Bonometti L."/>
            <person name="Westerberg I."/>
            <person name="Brannstrom I.O."/>
            <person name="Guillou S."/>
            <person name="Cros-Aarteil S."/>
            <person name="Calhoun S."/>
            <person name="Haridas S."/>
            <person name="Kuo A."/>
            <person name="Mondo S."/>
            <person name="Pangilinan J."/>
            <person name="Riley R."/>
            <person name="LaButti K."/>
            <person name="Andreopoulos B."/>
            <person name="Lipzen A."/>
            <person name="Chen C."/>
            <person name="Yan M."/>
            <person name="Daum C."/>
            <person name="Ng V."/>
            <person name="Clum A."/>
            <person name="Steindorff A."/>
            <person name="Ohm R.A."/>
            <person name="Martin F."/>
            <person name="Silar P."/>
            <person name="Natvig D.O."/>
            <person name="Lalanne C."/>
            <person name="Gautier V."/>
            <person name="Ament-Velasquez S.L."/>
            <person name="Kruys A."/>
            <person name="Hutchinson M.I."/>
            <person name="Powell A.J."/>
            <person name="Barry K."/>
            <person name="Miller A.N."/>
            <person name="Grigoriev I.V."/>
            <person name="Debuchy R."/>
            <person name="Gladieux P."/>
            <person name="Hiltunen Thoren M."/>
            <person name="Johannesson H."/>
        </authorList>
    </citation>
    <scope>NUCLEOTIDE SEQUENCE</scope>
    <source>
        <strain evidence="2">FGSC 1904</strain>
    </source>
</reference>
<feature type="chain" id="PRO_5042007042" evidence="1">
    <location>
        <begin position="24"/>
        <end position="168"/>
    </location>
</feature>
<feature type="signal peptide" evidence="1">
    <location>
        <begin position="1"/>
        <end position="23"/>
    </location>
</feature>
<comment type="caution">
    <text evidence="2">The sequence shown here is derived from an EMBL/GenBank/DDBJ whole genome shotgun (WGS) entry which is preliminary data.</text>
</comment>
<dbReference type="AlphaFoldDB" id="A0AAE0PC76"/>
<dbReference type="EMBL" id="JAUTDP010000008">
    <property type="protein sequence ID" value="KAK3396915.1"/>
    <property type="molecule type" value="Genomic_DNA"/>
</dbReference>
<proteinExistence type="predicted"/>
<dbReference type="Proteomes" id="UP001281003">
    <property type="component" value="Unassembled WGS sequence"/>
</dbReference>
<reference evidence="2" key="2">
    <citation type="submission" date="2023-07" db="EMBL/GenBank/DDBJ databases">
        <authorList>
            <consortium name="Lawrence Berkeley National Laboratory"/>
            <person name="Haridas S."/>
            <person name="Hensen N."/>
            <person name="Bonometti L."/>
            <person name="Westerberg I."/>
            <person name="Brannstrom I.O."/>
            <person name="Guillou S."/>
            <person name="Cros-Aarteil S."/>
            <person name="Calhoun S."/>
            <person name="Kuo A."/>
            <person name="Mondo S."/>
            <person name="Pangilinan J."/>
            <person name="Riley R."/>
            <person name="LaButti K."/>
            <person name="Andreopoulos B."/>
            <person name="Lipzen A."/>
            <person name="Chen C."/>
            <person name="Yanf M."/>
            <person name="Daum C."/>
            <person name="Ng V."/>
            <person name="Clum A."/>
            <person name="Steindorff A."/>
            <person name="Ohm R."/>
            <person name="Martin F."/>
            <person name="Silar P."/>
            <person name="Natvig D."/>
            <person name="Lalanne C."/>
            <person name="Gautier V."/>
            <person name="Ament-velasquez S.L."/>
            <person name="Kruys A."/>
            <person name="Hutchinson M.I."/>
            <person name="Powell A.J."/>
            <person name="Barry K."/>
            <person name="Miller A.N."/>
            <person name="Grigoriev I.V."/>
            <person name="Debuchy R."/>
            <person name="Gladieux P."/>
            <person name="Thoren M.H."/>
            <person name="Johannesson H."/>
        </authorList>
    </citation>
    <scope>NUCLEOTIDE SEQUENCE</scope>
    <source>
        <strain evidence="2">FGSC 1904</strain>
    </source>
</reference>
<name>A0AAE0PC76_SORBR</name>
<organism evidence="2 3">
    <name type="scientific">Sordaria brevicollis</name>
    <dbReference type="NCBI Taxonomy" id="83679"/>
    <lineage>
        <taxon>Eukaryota</taxon>
        <taxon>Fungi</taxon>
        <taxon>Dikarya</taxon>
        <taxon>Ascomycota</taxon>
        <taxon>Pezizomycotina</taxon>
        <taxon>Sordariomycetes</taxon>
        <taxon>Sordariomycetidae</taxon>
        <taxon>Sordariales</taxon>
        <taxon>Sordariaceae</taxon>
        <taxon>Sordaria</taxon>
    </lineage>
</organism>
<evidence type="ECO:0000313" key="3">
    <source>
        <dbReference type="Proteomes" id="UP001281003"/>
    </source>
</evidence>
<evidence type="ECO:0000313" key="2">
    <source>
        <dbReference type="EMBL" id="KAK3396915.1"/>
    </source>
</evidence>
<protein>
    <submittedName>
        <fullName evidence="2">Uncharacterized protein</fullName>
    </submittedName>
</protein>